<dbReference type="EMBL" id="CP040089">
    <property type="protein sequence ID" value="QGA80197.1"/>
    <property type="molecule type" value="Genomic_DNA"/>
</dbReference>
<dbReference type="Gene3D" id="3.90.920.10">
    <property type="entry name" value="DNA primase, PRIM domain"/>
    <property type="match status" value="1"/>
</dbReference>
<gene>
    <name evidence="2" type="ORF">LC1Nh_0294</name>
</gene>
<dbReference type="RefSeq" id="WP_153549936.1">
    <property type="nucleotide sequence ID" value="NZ_CP040089.1"/>
</dbReference>
<dbReference type="AlphaFoldDB" id="A0A5Q0UF55"/>
<dbReference type="SUPFAM" id="SSF56747">
    <property type="entry name" value="Prim-pol domain"/>
    <property type="match status" value="1"/>
</dbReference>
<evidence type="ECO:0000256" key="1">
    <source>
        <dbReference type="SAM" id="MobiDB-lite"/>
    </source>
</evidence>
<dbReference type="KEGG" id="ncon:LC1Nh_0294"/>
<sequence>MGEIGEKPQDWKIRQYYEQDELVEIFVETAQYREVAPTYPNGYGKRPDAINFPGDFLDFVNNGAVAFHSSVERWRNPLLIDNVSNLDDLRENWDMVIDIDCDESFELSKEAALLVVEELRQHGINNISVKFSGNRGFHIGVRGEAFPEEVGGESFTDLYPNLGRGIVDYIRKNLKEELTQKVEEYGFKEDMQTDNGLDPYQVADLENDWGQRHLFRMPYSLHDGSWLVSKPIEPENIEGFEKEEAKMENIEFEHSFLKEYEENEAANLAIQAMDFIEERREEKKEKRFDDDKEFERPDSAVPEKYFPPTINNILEGLDDGRKRGLFILINFLRCVGYGWSEIEQKIWEWNDRNKEALREAYVKSQLNWHRNREEDVPPPNYDSNGYYKDMQVYEGTRKEEDVPNPVSYAFKEARKSDNEEFSGSGDTEDEEKDLECPYCGKEYEMESYYKKHVQKCDSEGDVKKIS</sequence>
<dbReference type="GeneID" id="42364677"/>
<proteinExistence type="predicted"/>
<dbReference type="OrthoDB" id="31125at2157"/>
<evidence type="ECO:0000313" key="3">
    <source>
        <dbReference type="Proteomes" id="UP000377803"/>
    </source>
</evidence>
<dbReference type="Proteomes" id="UP000377803">
    <property type="component" value="Chromosome"/>
</dbReference>
<organism evidence="2 3">
    <name type="scientific">Candidatus Nanohalobium constans</name>
    <dbReference type="NCBI Taxonomy" id="2565781"/>
    <lineage>
        <taxon>Archaea</taxon>
        <taxon>Candidatus Nanohalarchaeota</taxon>
        <taxon>Candidatus Nanohalobia</taxon>
        <taxon>Candidatus Nanohalobiales</taxon>
        <taxon>Candidatus Nanohalobiaceae</taxon>
        <taxon>Candidatus Nanohalobium</taxon>
    </lineage>
</organism>
<protein>
    <submittedName>
        <fullName evidence="2">Eukaryotic-type DNA primase, catalytic small subunit</fullName>
    </submittedName>
</protein>
<reference evidence="3" key="1">
    <citation type="submission" date="2019-05" db="EMBL/GenBank/DDBJ databases">
        <title>Candidatus Nanohalobium constans, a novel model system to study the DPANN nano-sized archaea: genomic and physiological characterization of a nanoarchaeon co-cultured with its chitinotrophic host.</title>
        <authorList>
            <person name="La Cono V."/>
            <person name="Arcadi E."/>
            <person name="Crisafi F."/>
            <person name="Denaro R."/>
            <person name="La Spada G."/>
            <person name="Messina E."/>
            <person name="Smedile F."/>
            <person name="Toshchakov S.V."/>
            <person name="Shevchenko M.A."/>
            <person name="Golyshin P.N."/>
            <person name="Golyshina O.V."/>
            <person name="Ferrer M."/>
            <person name="Rohde M."/>
            <person name="Mushegian A."/>
            <person name="Sorokin D.Y."/>
            <person name="Giuliano L."/>
            <person name="Yakimov M.M."/>
        </authorList>
    </citation>
    <scope>NUCLEOTIDE SEQUENCE [LARGE SCALE GENOMIC DNA]</scope>
    <source>
        <strain evidence="3">LC1Nh</strain>
    </source>
</reference>
<name>A0A5Q0UF55_9ARCH</name>
<evidence type="ECO:0000313" key="2">
    <source>
        <dbReference type="EMBL" id="QGA80197.1"/>
    </source>
</evidence>
<feature type="region of interest" description="Disordered" evidence="1">
    <location>
        <begin position="413"/>
        <end position="435"/>
    </location>
</feature>
<dbReference type="CDD" id="cd00525">
    <property type="entry name" value="AE_Prim_S_like"/>
    <property type="match status" value="1"/>
</dbReference>
<keyword evidence="3" id="KW-1185">Reference proteome</keyword>
<accession>A0A5Q0UF55</accession>